<feature type="compositionally biased region" description="Polar residues" evidence="1">
    <location>
        <begin position="63"/>
        <end position="90"/>
    </location>
</feature>
<feature type="region of interest" description="Disordered" evidence="1">
    <location>
        <begin position="354"/>
        <end position="387"/>
    </location>
</feature>
<protein>
    <submittedName>
        <fullName evidence="2">Uncharacterized protein</fullName>
    </submittedName>
</protein>
<evidence type="ECO:0000313" key="2">
    <source>
        <dbReference type="EMBL" id="KAK7491787.1"/>
    </source>
</evidence>
<reference evidence="2 3" key="1">
    <citation type="journal article" date="2023" name="Sci. Data">
        <title>Genome assembly of the Korean intertidal mud-creeper Batillaria attramentaria.</title>
        <authorList>
            <person name="Patra A.K."/>
            <person name="Ho P.T."/>
            <person name="Jun S."/>
            <person name="Lee S.J."/>
            <person name="Kim Y."/>
            <person name="Won Y.J."/>
        </authorList>
    </citation>
    <scope>NUCLEOTIDE SEQUENCE [LARGE SCALE GENOMIC DNA]</scope>
    <source>
        <strain evidence="2">Wonlab-2016</strain>
    </source>
</reference>
<dbReference type="AlphaFoldDB" id="A0ABD0KYB7"/>
<name>A0ABD0KYB7_9CAEN</name>
<feature type="compositionally biased region" description="Low complexity" evidence="1">
    <location>
        <begin position="305"/>
        <end position="319"/>
    </location>
</feature>
<feature type="compositionally biased region" description="Polar residues" evidence="1">
    <location>
        <begin position="320"/>
        <end position="334"/>
    </location>
</feature>
<gene>
    <name evidence="2" type="ORF">BaRGS_00017043</name>
</gene>
<feature type="non-terminal residue" evidence="2">
    <location>
        <position position="1"/>
    </location>
</feature>
<feature type="region of interest" description="Disordered" evidence="1">
    <location>
        <begin position="197"/>
        <end position="336"/>
    </location>
</feature>
<dbReference type="Proteomes" id="UP001519460">
    <property type="component" value="Unassembled WGS sequence"/>
</dbReference>
<dbReference type="EMBL" id="JACVVK020000111">
    <property type="protein sequence ID" value="KAK7491787.1"/>
    <property type="molecule type" value="Genomic_DNA"/>
</dbReference>
<feature type="compositionally biased region" description="Pro residues" evidence="1">
    <location>
        <begin position="376"/>
        <end position="387"/>
    </location>
</feature>
<feature type="region of interest" description="Disordered" evidence="1">
    <location>
        <begin position="60"/>
        <end position="92"/>
    </location>
</feature>
<organism evidence="2 3">
    <name type="scientific">Batillaria attramentaria</name>
    <dbReference type="NCBI Taxonomy" id="370345"/>
    <lineage>
        <taxon>Eukaryota</taxon>
        <taxon>Metazoa</taxon>
        <taxon>Spiralia</taxon>
        <taxon>Lophotrochozoa</taxon>
        <taxon>Mollusca</taxon>
        <taxon>Gastropoda</taxon>
        <taxon>Caenogastropoda</taxon>
        <taxon>Sorbeoconcha</taxon>
        <taxon>Cerithioidea</taxon>
        <taxon>Batillariidae</taxon>
        <taxon>Batillaria</taxon>
    </lineage>
</organism>
<feature type="region of interest" description="Disordered" evidence="1">
    <location>
        <begin position="105"/>
        <end position="158"/>
    </location>
</feature>
<evidence type="ECO:0000256" key="1">
    <source>
        <dbReference type="SAM" id="MobiDB-lite"/>
    </source>
</evidence>
<feature type="compositionally biased region" description="Polar residues" evidence="1">
    <location>
        <begin position="221"/>
        <end position="237"/>
    </location>
</feature>
<comment type="caution">
    <text evidence="2">The sequence shown here is derived from an EMBL/GenBank/DDBJ whole genome shotgun (WGS) entry which is preliminary data.</text>
</comment>
<proteinExistence type="predicted"/>
<evidence type="ECO:0000313" key="3">
    <source>
        <dbReference type="Proteomes" id="UP001519460"/>
    </source>
</evidence>
<keyword evidence="3" id="KW-1185">Reference proteome</keyword>
<feature type="compositionally biased region" description="Basic residues" evidence="1">
    <location>
        <begin position="144"/>
        <end position="154"/>
    </location>
</feature>
<sequence length="387" mass="42859">LKCYTTQEAYVVALHPAEDGRIYVLYAEENKGKRLHFLSVYSSGSELPVVTDITDVENKHMQPHTQSDSTEECVSTSPGCTSSNFESASDNDARRQSLLSFQGGYDEEEQQTSKAYADQATTSGSHVHPRGATSAEQQHPTSVVRHHGNQRRAVKSLQEQIRDHPTFRKMNQGNTVGESKLDLRRSVSGRLLTEAMTQFDDSGAPEELSKSPALPPGPKSFSLQTRAPAASQNQSGRNKMRPVSEFSEQSDEPASKPGPTDELKKKVEARRKKLEFLEESSRGQLILGQDGSQSLFQTLPRPPQSFSSEAVSSHSFEPSQELSTAQQFSPQRRASQAGDYSLLYAEGLHDSQRRWGVSQPDLRGSFATQPHRKPPKPAPKPQMPLKR</sequence>
<accession>A0ABD0KYB7</accession>